<reference evidence="1" key="1">
    <citation type="journal article" date="2021" name="Genome Biol. Evol.">
        <title>A High-Quality Reference Genome for a Parasitic Bivalve with Doubly Uniparental Inheritance (Bivalvia: Unionida).</title>
        <authorList>
            <person name="Smith C.H."/>
        </authorList>
    </citation>
    <scope>NUCLEOTIDE SEQUENCE</scope>
    <source>
        <strain evidence="1">CHS0354</strain>
    </source>
</reference>
<gene>
    <name evidence="1" type="ORF">CHS0354_015815</name>
</gene>
<protein>
    <submittedName>
        <fullName evidence="1">Uncharacterized protein</fullName>
    </submittedName>
</protein>
<reference evidence="1" key="3">
    <citation type="submission" date="2023-05" db="EMBL/GenBank/DDBJ databases">
        <authorList>
            <person name="Smith C.H."/>
        </authorList>
    </citation>
    <scope>NUCLEOTIDE SEQUENCE</scope>
    <source>
        <strain evidence="1">CHS0354</strain>
        <tissue evidence="1">Mantle</tissue>
    </source>
</reference>
<dbReference type="AlphaFoldDB" id="A0AAE0SDA4"/>
<comment type="caution">
    <text evidence="1">The sequence shown here is derived from an EMBL/GenBank/DDBJ whole genome shotgun (WGS) entry which is preliminary data.</text>
</comment>
<evidence type="ECO:0000313" key="1">
    <source>
        <dbReference type="EMBL" id="KAK3589809.1"/>
    </source>
</evidence>
<accession>A0AAE0SDA4</accession>
<dbReference type="Proteomes" id="UP001195483">
    <property type="component" value="Unassembled WGS sequence"/>
</dbReference>
<evidence type="ECO:0000313" key="2">
    <source>
        <dbReference type="Proteomes" id="UP001195483"/>
    </source>
</evidence>
<organism evidence="1 2">
    <name type="scientific">Potamilus streckersoni</name>
    <dbReference type="NCBI Taxonomy" id="2493646"/>
    <lineage>
        <taxon>Eukaryota</taxon>
        <taxon>Metazoa</taxon>
        <taxon>Spiralia</taxon>
        <taxon>Lophotrochozoa</taxon>
        <taxon>Mollusca</taxon>
        <taxon>Bivalvia</taxon>
        <taxon>Autobranchia</taxon>
        <taxon>Heteroconchia</taxon>
        <taxon>Palaeoheterodonta</taxon>
        <taxon>Unionida</taxon>
        <taxon>Unionoidea</taxon>
        <taxon>Unionidae</taxon>
        <taxon>Ambleminae</taxon>
        <taxon>Lampsilini</taxon>
        <taxon>Potamilus</taxon>
    </lineage>
</organism>
<dbReference type="EMBL" id="JAEAOA010000985">
    <property type="protein sequence ID" value="KAK3589809.1"/>
    <property type="molecule type" value="Genomic_DNA"/>
</dbReference>
<sequence length="66" mass="7445">MATQAKVPKTEGKNNHENADDQAVKMIERAFARLFGSRKLFRIEICDVTFSSTCMSLLPVYIGDHL</sequence>
<name>A0AAE0SDA4_9BIVA</name>
<keyword evidence="2" id="KW-1185">Reference proteome</keyword>
<proteinExistence type="predicted"/>
<reference evidence="1" key="2">
    <citation type="journal article" date="2021" name="Genome Biol. Evol.">
        <title>Developing a high-quality reference genome for a parasitic bivalve with doubly uniparental inheritance (Bivalvia: Unionida).</title>
        <authorList>
            <person name="Smith C.H."/>
        </authorList>
    </citation>
    <scope>NUCLEOTIDE SEQUENCE</scope>
    <source>
        <strain evidence="1">CHS0354</strain>
        <tissue evidence="1">Mantle</tissue>
    </source>
</reference>